<dbReference type="Gene3D" id="3.40.50.1820">
    <property type="entry name" value="alpha/beta hydrolase"/>
    <property type="match status" value="1"/>
</dbReference>
<dbReference type="AlphaFoldDB" id="A0A0F7ZGG5"/>
<accession>A0A0F7ZGG5</accession>
<dbReference type="Pfam" id="PF12697">
    <property type="entry name" value="Abhydrolase_6"/>
    <property type="match status" value="1"/>
</dbReference>
<evidence type="ECO:0000313" key="2">
    <source>
        <dbReference type="EMBL" id="KJZ70851.1"/>
    </source>
</evidence>
<organism evidence="2 3">
    <name type="scientific">Hirsutella minnesotensis 3608</name>
    <dbReference type="NCBI Taxonomy" id="1043627"/>
    <lineage>
        <taxon>Eukaryota</taxon>
        <taxon>Fungi</taxon>
        <taxon>Dikarya</taxon>
        <taxon>Ascomycota</taxon>
        <taxon>Pezizomycotina</taxon>
        <taxon>Sordariomycetes</taxon>
        <taxon>Hypocreomycetidae</taxon>
        <taxon>Hypocreales</taxon>
        <taxon>Ophiocordycipitaceae</taxon>
        <taxon>Hirsutella</taxon>
    </lineage>
</organism>
<sequence length="338" mass="38248">MVNPIAALLRRPFERRRRARLLELVGPGIIREERFLSLGGIDQWVTIRGCDQSNPIIVVLHGGPGSPYTPFNSWLGEWEREFTVVQWDQRGSGRTFVRAGEQVPDLSLERLVADGLELTEYLVARFARRALLVGSSVGSLTGGIMVKRRPDLFTTFMAANVLAPDPEHESFRIVHEHAQRRRDRRVLRDLQRIGPDPARWSPEESLRFSKLAIRASVGVPDMVYDLMLPALMYDPGLSMSDIRAFDRGMTKSLYALQPEYESFDFDALGYEYSVPVVIVQGAADVISPASVAGRHFQRIQVPKKRFVEIEGAGHLVEFADRSRFLSELRTTNREVTTI</sequence>
<gene>
    <name evidence="2" type="ORF">HIM_09765</name>
</gene>
<dbReference type="PANTHER" id="PTHR43194:SF2">
    <property type="entry name" value="PEROXISOMAL MEMBRANE PROTEIN LPX1"/>
    <property type="match status" value="1"/>
</dbReference>
<proteinExistence type="predicted"/>
<reference evidence="2 3" key="1">
    <citation type="journal article" date="2014" name="Genome Biol. Evol.">
        <title>Comparative genomics and transcriptomics analyses reveal divergent lifestyle features of nematode endoparasitic fungus Hirsutella minnesotensis.</title>
        <authorList>
            <person name="Lai Y."/>
            <person name="Liu K."/>
            <person name="Zhang X."/>
            <person name="Zhang X."/>
            <person name="Li K."/>
            <person name="Wang N."/>
            <person name="Shu C."/>
            <person name="Wu Y."/>
            <person name="Wang C."/>
            <person name="Bushley K.E."/>
            <person name="Xiang M."/>
            <person name="Liu X."/>
        </authorList>
    </citation>
    <scope>NUCLEOTIDE SEQUENCE [LARGE SCALE GENOMIC DNA]</scope>
    <source>
        <strain evidence="2 3">3608</strain>
    </source>
</reference>
<keyword evidence="3" id="KW-1185">Reference proteome</keyword>
<protein>
    <recommendedName>
        <fullName evidence="1">AB hydrolase-1 domain-containing protein</fullName>
    </recommendedName>
</protein>
<dbReference type="OrthoDB" id="408373at2759"/>
<name>A0A0F7ZGG5_9HYPO</name>
<dbReference type="InterPro" id="IPR000073">
    <property type="entry name" value="AB_hydrolase_1"/>
</dbReference>
<evidence type="ECO:0000313" key="3">
    <source>
        <dbReference type="Proteomes" id="UP000054481"/>
    </source>
</evidence>
<dbReference type="PANTHER" id="PTHR43194">
    <property type="entry name" value="HYDROLASE ALPHA/BETA FOLD FAMILY"/>
    <property type="match status" value="1"/>
</dbReference>
<dbReference type="EMBL" id="KQ030603">
    <property type="protein sequence ID" value="KJZ70851.1"/>
    <property type="molecule type" value="Genomic_DNA"/>
</dbReference>
<dbReference type="Proteomes" id="UP000054481">
    <property type="component" value="Unassembled WGS sequence"/>
</dbReference>
<dbReference type="SUPFAM" id="SSF53474">
    <property type="entry name" value="alpha/beta-Hydrolases"/>
    <property type="match status" value="1"/>
</dbReference>
<dbReference type="InterPro" id="IPR029058">
    <property type="entry name" value="AB_hydrolase_fold"/>
</dbReference>
<dbReference type="InterPro" id="IPR050228">
    <property type="entry name" value="Carboxylesterase_BioH"/>
</dbReference>
<feature type="domain" description="AB hydrolase-1" evidence="1">
    <location>
        <begin position="57"/>
        <end position="318"/>
    </location>
</feature>
<evidence type="ECO:0000259" key="1">
    <source>
        <dbReference type="Pfam" id="PF12697"/>
    </source>
</evidence>